<proteinExistence type="inferred from homology"/>
<evidence type="ECO:0000256" key="4">
    <source>
        <dbReference type="PIRSR" id="PIRSR000137-2"/>
    </source>
</evidence>
<gene>
    <name evidence="8" type="ORF">ASPZODRAFT_97904</name>
</gene>
<dbReference type="Pfam" id="PF00732">
    <property type="entry name" value="GMC_oxred_N"/>
    <property type="match status" value="1"/>
</dbReference>
<evidence type="ECO:0000256" key="2">
    <source>
        <dbReference type="ARBA" id="ARBA00023180"/>
    </source>
</evidence>
<evidence type="ECO:0000259" key="7">
    <source>
        <dbReference type="PROSITE" id="PS00624"/>
    </source>
</evidence>
<evidence type="ECO:0000256" key="3">
    <source>
        <dbReference type="PIRSR" id="PIRSR000137-1"/>
    </source>
</evidence>
<feature type="binding site" evidence="4">
    <location>
        <begin position="565"/>
        <end position="566"/>
    </location>
    <ligand>
        <name>FAD</name>
        <dbReference type="ChEBI" id="CHEBI:57692"/>
    </ligand>
</feature>
<evidence type="ECO:0000256" key="5">
    <source>
        <dbReference type="RuleBase" id="RU003968"/>
    </source>
</evidence>
<name>A0A1L9SG12_9EURO</name>
<evidence type="ECO:0000313" key="8">
    <source>
        <dbReference type="EMBL" id="OJJ46215.1"/>
    </source>
</evidence>
<dbReference type="GO" id="GO:0050660">
    <property type="term" value="F:flavin adenine dinucleotide binding"/>
    <property type="evidence" value="ECO:0007669"/>
    <property type="project" value="InterPro"/>
</dbReference>
<dbReference type="VEuPathDB" id="FungiDB:ASPZODRAFT_97904"/>
<dbReference type="OrthoDB" id="269227at2759"/>
<evidence type="ECO:0000256" key="1">
    <source>
        <dbReference type="ARBA" id="ARBA00010790"/>
    </source>
</evidence>
<dbReference type="Pfam" id="PF05199">
    <property type="entry name" value="GMC_oxred_C"/>
    <property type="match status" value="1"/>
</dbReference>
<dbReference type="InterPro" id="IPR036188">
    <property type="entry name" value="FAD/NAD-bd_sf"/>
</dbReference>
<feature type="active site" description="Proton donor" evidence="3">
    <location>
        <position position="520"/>
    </location>
</feature>
<dbReference type="InterPro" id="IPR012132">
    <property type="entry name" value="GMC_OxRdtase"/>
</dbReference>
<dbReference type="Gene3D" id="3.50.50.60">
    <property type="entry name" value="FAD/NAD(P)-binding domain"/>
    <property type="match status" value="1"/>
</dbReference>
<dbReference type="InterPro" id="IPR007867">
    <property type="entry name" value="GMC_OxRtase_C"/>
</dbReference>
<dbReference type="Proteomes" id="UP000184188">
    <property type="component" value="Unassembled WGS sequence"/>
</dbReference>
<dbReference type="Gene3D" id="3.30.560.10">
    <property type="entry name" value="Glucose Oxidase, domain 3"/>
    <property type="match status" value="1"/>
</dbReference>
<dbReference type="AlphaFoldDB" id="A0A1L9SG12"/>
<evidence type="ECO:0000259" key="6">
    <source>
        <dbReference type="PROSITE" id="PS00623"/>
    </source>
</evidence>
<keyword evidence="5" id="KW-0285">Flavoprotein</keyword>
<dbReference type="SUPFAM" id="SSF54373">
    <property type="entry name" value="FAD-linked reductases, C-terminal domain"/>
    <property type="match status" value="1"/>
</dbReference>
<dbReference type="GO" id="GO:0044550">
    <property type="term" value="P:secondary metabolite biosynthetic process"/>
    <property type="evidence" value="ECO:0007669"/>
    <property type="project" value="TreeGrafter"/>
</dbReference>
<dbReference type="PANTHER" id="PTHR11552:SF138">
    <property type="entry name" value="DEHYDROGENASE PKFF-RELATED"/>
    <property type="match status" value="1"/>
</dbReference>
<comment type="similarity">
    <text evidence="1 5">Belongs to the GMC oxidoreductase family.</text>
</comment>
<dbReference type="GeneID" id="34617026"/>
<dbReference type="PANTHER" id="PTHR11552">
    <property type="entry name" value="GLUCOSE-METHANOL-CHOLINE GMC OXIDOREDUCTASE"/>
    <property type="match status" value="1"/>
</dbReference>
<comment type="cofactor">
    <cofactor evidence="4">
        <name>FAD</name>
        <dbReference type="ChEBI" id="CHEBI:57692"/>
    </cofactor>
</comment>
<dbReference type="PROSITE" id="PS00624">
    <property type="entry name" value="GMC_OXRED_2"/>
    <property type="match status" value="1"/>
</dbReference>
<protein>
    <recommendedName>
        <fullName evidence="6 7">Glucose-methanol-choline oxidoreductase N-terminal domain-containing protein</fullName>
    </recommendedName>
</protein>
<evidence type="ECO:0000313" key="9">
    <source>
        <dbReference type="Proteomes" id="UP000184188"/>
    </source>
</evidence>
<sequence>MQGIPGISATFDYIVIGGGTGGITLASRLALNNFRVALIEAGDYYEMKSLANIPGAVDIGVGSDPHQTTLIDWGFVAKQVPGANGRDIHYPRGKCLGGSSALNFMIYQRPTKGTMEMWADQVNDSSYSFENVMPFFKKTVQFTPPNAVTRFANASARYKPDAFDPAGGPLHVSYSNYAQPFSTWMDRGVIAVGIKRTEDFNSGTLFGAQYCSSTIRPSDQTRSSSERAFLKSSLPLGRLTIYKNTMARKIIFNKYKKATKVRVSSFLLQFTLYAAREVIISAGAFQSPQLLMLSGIGPADILHQHGIDVVSELPGVGQNMWDHVFFGPTYRVNVETLTKLANDVPYLAEQLLKYEATHTGPLTNPVADYLAWEKLPNTSRSRFSSETERELSKFPSDWPEVEYVSGSGYVGNYSNLLTTQPRDGYQYATILGTLVAPTSRGNVTIASADPSHLPIINPNWLATRADQEVAVATYKRVREIFHSEGMSPVVIGDEYFPGSRHSTDEEILEVIKNTVMTIYHASCTCKMGIKDDLMAVVDSKARVFGVQGLRVVDASAFPLLVPGHPQSVVCKFFHSRDHKLQVLFFLMCDFVDMLAEKIAADIITSS</sequence>
<dbReference type="PIRSF" id="PIRSF000137">
    <property type="entry name" value="Alcohol_oxidase"/>
    <property type="match status" value="1"/>
</dbReference>
<reference evidence="9" key="1">
    <citation type="journal article" date="2017" name="Genome Biol.">
        <title>Comparative genomics reveals high biological diversity and specific adaptations in the industrially and medically important fungal genus Aspergillus.</title>
        <authorList>
            <person name="de Vries R.P."/>
            <person name="Riley R."/>
            <person name="Wiebenga A."/>
            <person name="Aguilar-Osorio G."/>
            <person name="Amillis S."/>
            <person name="Uchima C.A."/>
            <person name="Anderluh G."/>
            <person name="Asadollahi M."/>
            <person name="Askin M."/>
            <person name="Barry K."/>
            <person name="Battaglia E."/>
            <person name="Bayram O."/>
            <person name="Benocci T."/>
            <person name="Braus-Stromeyer S.A."/>
            <person name="Caldana C."/>
            <person name="Canovas D."/>
            <person name="Cerqueira G.C."/>
            <person name="Chen F."/>
            <person name="Chen W."/>
            <person name="Choi C."/>
            <person name="Clum A."/>
            <person name="Dos Santos R.A."/>
            <person name="Damasio A.R."/>
            <person name="Diallinas G."/>
            <person name="Emri T."/>
            <person name="Fekete E."/>
            <person name="Flipphi M."/>
            <person name="Freyberg S."/>
            <person name="Gallo A."/>
            <person name="Gournas C."/>
            <person name="Habgood R."/>
            <person name="Hainaut M."/>
            <person name="Harispe M.L."/>
            <person name="Henrissat B."/>
            <person name="Hilden K.S."/>
            <person name="Hope R."/>
            <person name="Hossain A."/>
            <person name="Karabika E."/>
            <person name="Karaffa L."/>
            <person name="Karanyi Z."/>
            <person name="Krasevec N."/>
            <person name="Kuo A."/>
            <person name="Kusch H."/>
            <person name="LaButti K."/>
            <person name="Lagendijk E.L."/>
            <person name="Lapidus A."/>
            <person name="Levasseur A."/>
            <person name="Lindquist E."/>
            <person name="Lipzen A."/>
            <person name="Logrieco A.F."/>
            <person name="MacCabe A."/>
            <person name="Maekelae M.R."/>
            <person name="Malavazi I."/>
            <person name="Melin P."/>
            <person name="Meyer V."/>
            <person name="Mielnichuk N."/>
            <person name="Miskei M."/>
            <person name="Molnar A.P."/>
            <person name="Mule G."/>
            <person name="Ngan C.Y."/>
            <person name="Orejas M."/>
            <person name="Orosz E."/>
            <person name="Ouedraogo J.P."/>
            <person name="Overkamp K.M."/>
            <person name="Park H.-S."/>
            <person name="Perrone G."/>
            <person name="Piumi F."/>
            <person name="Punt P.J."/>
            <person name="Ram A.F."/>
            <person name="Ramon A."/>
            <person name="Rauscher S."/>
            <person name="Record E."/>
            <person name="Riano-Pachon D.M."/>
            <person name="Robert V."/>
            <person name="Roehrig J."/>
            <person name="Ruller R."/>
            <person name="Salamov A."/>
            <person name="Salih N.S."/>
            <person name="Samson R.A."/>
            <person name="Sandor E."/>
            <person name="Sanguinetti M."/>
            <person name="Schuetze T."/>
            <person name="Sepcic K."/>
            <person name="Shelest E."/>
            <person name="Sherlock G."/>
            <person name="Sophianopoulou V."/>
            <person name="Squina F.M."/>
            <person name="Sun H."/>
            <person name="Susca A."/>
            <person name="Todd R.B."/>
            <person name="Tsang A."/>
            <person name="Unkles S.E."/>
            <person name="van de Wiele N."/>
            <person name="van Rossen-Uffink D."/>
            <person name="Oliveira J.V."/>
            <person name="Vesth T.C."/>
            <person name="Visser J."/>
            <person name="Yu J.-H."/>
            <person name="Zhou M."/>
            <person name="Andersen M.R."/>
            <person name="Archer D.B."/>
            <person name="Baker S.E."/>
            <person name="Benoit I."/>
            <person name="Brakhage A.A."/>
            <person name="Braus G.H."/>
            <person name="Fischer R."/>
            <person name="Frisvad J.C."/>
            <person name="Goldman G.H."/>
            <person name="Houbraken J."/>
            <person name="Oakley B."/>
            <person name="Pocsi I."/>
            <person name="Scazzocchio C."/>
            <person name="Seiboth B."/>
            <person name="vanKuyk P.A."/>
            <person name="Wortman J."/>
            <person name="Dyer P.S."/>
            <person name="Grigoriev I.V."/>
        </authorList>
    </citation>
    <scope>NUCLEOTIDE SEQUENCE [LARGE SCALE GENOMIC DNA]</scope>
    <source>
        <strain evidence="9">CBS 506.65</strain>
    </source>
</reference>
<dbReference type="EMBL" id="KV878343">
    <property type="protein sequence ID" value="OJJ46215.1"/>
    <property type="molecule type" value="Genomic_DNA"/>
</dbReference>
<accession>A0A1L9SG12</accession>
<keyword evidence="2" id="KW-0325">Glycoprotein</keyword>
<dbReference type="GO" id="GO:0016614">
    <property type="term" value="F:oxidoreductase activity, acting on CH-OH group of donors"/>
    <property type="evidence" value="ECO:0007669"/>
    <property type="project" value="InterPro"/>
</dbReference>
<feature type="active site" description="Proton acceptor" evidence="3">
    <location>
        <position position="564"/>
    </location>
</feature>
<dbReference type="PROSITE" id="PS00623">
    <property type="entry name" value="GMC_OXRED_1"/>
    <property type="match status" value="1"/>
</dbReference>
<keyword evidence="4 5" id="KW-0274">FAD</keyword>
<feature type="domain" description="Glucose-methanol-choline oxidoreductase N-terminal" evidence="7">
    <location>
        <begin position="283"/>
        <end position="297"/>
    </location>
</feature>
<keyword evidence="9" id="KW-1185">Reference proteome</keyword>
<dbReference type="RefSeq" id="XP_022580725.1">
    <property type="nucleotide sequence ID" value="XM_022730562.1"/>
</dbReference>
<dbReference type="STRING" id="1073090.A0A1L9SG12"/>
<dbReference type="SUPFAM" id="SSF51905">
    <property type="entry name" value="FAD/NAD(P)-binding domain"/>
    <property type="match status" value="1"/>
</dbReference>
<organism evidence="8 9">
    <name type="scientific">Penicilliopsis zonata CBS 506.65</name>
    <dbReference type="NCBI Taxonomy" id="1073090"/>
    <lineage>
        <taxon>Eukaryota</taxon>
        <taxon>Fungi</taxon>
        <taxon>Dikarya</taxon>
        <taxon>Ascomycota</taxon>
        <taxon>Pezizomycotina</taxon>
        <taxon>Eurotiomycetes</taxon>
        <taxon>Eurotiomycetidae</taxon>
        <taxon>Eurotiales</taxon>
        <taxon>Aspergillaceae</taxon>
        <taxon>Penicilliopsis</taxon>
    </lineage>
</organism>
<feature type="domain" description="Glucose-methanol-choline oxidoreductase N-terminal" evidence="6">
    <location>
        <begin position="93"/>
        <end position="116"/>
    </location>
</feature>
<dbReference type="InterPro" id="IPR000172">
    <property type="entry name" value="GMC_OxRdtase_N"/>
</dbReference>